<dbReference type="RefSeq" id="WP_168552694.1">
    <property type="nucleotide sequence ID" value="NZ_JAAWWL010000002.1"/>
</dbReference>
<keyword evidence="1" id="KW-0812">Transmembrane</keyword>
<gene>
    <name evidence="2" type="ORF">HCU67_11130</name>
</gene>
<dbReference type="EMBL" id="JAAWWL010000002">
    <property type="protein sequence ID" value="NKI32498.1"/>
    <property type="molecule type" value="Genomic_DNA"/>
</dbReference>
<dbReference type="Proteomes" id="UP000718451">
    <property type="component" value="Unassembled WGS sequence"/>
</dbReference>
<name>A0ABX1GRD8_9FLAO</name>
<feature type="transmembrane region" description="Helical" evidence="1">
    <location>
        <begin position="21"/>
        <end position="38"/>
    </location>
</feature>
<keyword evidence="1" id="KW-1133">Transmembrane helix</keyword>
<proteinExistence type="predicted"/>
<sequence>MKALANIQRDFTQNISGYSSLGIVLSTCLGSIAIFQALTLDNRLLSMLLVLACVAICSIHNASILTVQKPIVIYRLLVTSVVFNLLVILGFIIF</sequence>
<evidence type="ECO:0000313" key="2">
    <source>
        <dbReference type="EMBL" id="NKI32498.1"/>
    </source>
</evidence>
<comment type="caution">
    <text evidence="2">The sequence shown here is derived from an EMBL/GenBank/DDBJ whole genome shotgun (WGS) entry which is preliminary data.</text>
</comment>
<keyword evidence="1" id="KW-0472">Membrane</keyword>
<feature type="transmembrane region" description="Helical" evidence="1">
    <location>
        <begin position="72"/>
        <end position="93"/>
    </location>
</feature>
<keyword evidence="3" id="KW-1185">Reference proteome</keyword>
<accession>A0ABX1GRD8</accession>
<feature type="transmembrane region" description="Helical" evidence="1">
    <location>
        <begin position="44"/>
        <end position="65"/>
    </location>
</feature>
<reference evidence="2 3" key="1">
    <citation type="submission" date="2020-04" db="EMBL/GenBank/DDBJ databases">
        <authorList>
            <person name="Yoon J."/>
        </authorList>
    </citation>
    <scope>NUCLEOTIDE SEQUENCE [LARGE SCALE GENOMIC DNA]</scope>
    <source>
        <strain evidence="2 3">DJ-13</strain>
    </source>
</reference>
<evidence type="ECO:0000256" key="1">
    <source>
        <dbReference type="SAM" id="Phobius"/>
    </source>
</evidence>
<protein>
    <submittedName>
        <fullName evidence="2">Uncharacterized protein</fullName>
    </submittedName>
</protein>
<evidence type="ECO:0000313" key="3">
    <source>
        <dbReference type="Proteomes" id="UP000718451"/>
    </source>
</evidence>
<organism evidence="2 3">
    <name type="scientific">Croceivirga thetidis</name>
    <dbReference type="NCBI Taxonomy" id="2721623"/>
    <lineage>
        <taxon>Bacteria</taxon>
        <taxon>Pseudomonadati</taxon>
        <taxon>Bacteroidota</taxon>
        <taxon>Flavobacteriia</taxon>
        <taxon>Flavobacteriales</taxon>
        <taxon>Flavobacteriaceae</taxon>
        <taxon>Croceivirga</taxon>
    </lineage>
</organism>